<feature type="transmembrane region" description="Helical" evidence="1">
    <location>
        <begin position="44"/>
        <end position="66"/>
    </location>
</feature>
<organism evidence="2 3">
    <name type="scientific">Sporomusa ovata</name>
    <dbReference type="NCBI Taxonomy" id="2378"/>
    <lineage>
        <taxon>Bacteria</taxon>
        <taxon>Bacillati</taxon>
        <taxon>Bacillota</taxon>
        <taxon>Negativicutes</taxon>
        <taxon>Selenomonadales</taxon>
        <taxon>Sporomusaceae</taxon>
        <taxon>Sporomusa</taxon>
    </lineage>
</organism>
<proteinExistence type="predicted"/>
<dbReference type="Proteomes" id="UP000049855">
    <property type="component" value="Unassembled WGS sequence"/>
</dbReference>
<keyword evidence="1" id="KW-1133">Transmembrane helix</keyword>
<protein>
    <submittedName>
        <fullName evidence="2">Uncharacterized protein</fullName>
    </submittedName>
</protein>
<name>A0A0U1L751_9FIRM</name>
<evidence type="ECO:0000256" key="1">
    <source>
        <dbReference type="SAM" id="Phobius"/>
    </source>
</evidence>
<dbReference type="AlphaFoldDB" id="A0A0U1L751"/>
<reference evidence="3" key="1">
    <citation type="submission" date="2015-03" db="EMBL/GenBank/DDBJ databases">
        <authorList>
            <person name="Nijsse Bart"/>
        </authorList>
    </citation>
    <scope>NUCLEOTIDE SEQUENCE [LARGE SCALE GENOMIC DNA]</scope>
</reference>
<evidence type="ECO:0000313" key="2">
    <source>
        <dbReference type="EMBL" id="CQR74963.1"/>
    </source>
</evidence>
<evidence type="ECO:0000313" key="3">
    <source>
        <dbReference type="Proteomes" id="UP000049855"/>
    </source>
</evidence>
<gene>
    <name evidence="2" type="ORF">SpAn4DRAFT_4327</name>
</gene>
<sequence length="279" mass="29995">MILSPISRMTEETLSLMVEKSPGIFCDKPSIPPLKRFCMPISTALMPVVLLMAPCSAIFIAVGMSIPMASARNFQAGTPASASWSISSPETLPLACICPIASVIRSMPSCPIPSIAAASPMAAIMGMMSCAAKPNANNFLDELTRPGSWNGVSAANFAKLLRNFSACPLSPIKVVKAFLLACISPAILMLARPKTPIAAAAAAKPETMFSDISMASEPRPLRIARFVLSHFFRKSELSPPMIIVIAAFPAMVSPHFRYQFGFHLFRCFVSAFFLGWFNA</sequence>
<keyword evidence="3" id="KW-1185">Reference proteome</keyword>
<keyword evidence="1" id="KW-0812">Transmembrane</keyword>
<accession>A0A0U1L751</accession>
<keyword evidence="1" id="KW-0472">Membrane</keyword>
<dbReference type="EMBL" id="CTRP01000016">
    <property type="protein sequence ID" value="CQR74963.1"/>
    <property type="molecule type" value="Genomic_DNA"/>
</dbReference>